<protein>
    <submittedName>
        <fullName evidence="2">Uncharacterized protein</fullName>
    </submittedName>
</protein>
<evidence type="ECO:0000313" key="2">
    <source>
        <dbReference type="EMBL" id="KRX95310.1"/>
    </source>
</evidence>
<sequence length="154" mass="17288">MSPRPCKPSWSEPPFVSFCQLHYIHAQAQPVSQVVLPWAVSRTLVPPIVGSLQVDSGKMLSNDWLLTLPKLEQPRCHSNTRPSMNRQSVEPVEHYAPLSFFAFSRADRMGGTRYASESRTLLLAQPNRLPNTAVWLTSNHDCPCRSLRGVARPP</sequence>
<evidence type="ECO:0000313" key="1">
    <source>
        <dbReference type="EMBL" id="KRX86385.1"/>
    </source>
</evidence>
<gene>
    <name evidence="2" type="ORF">T4E_1745</name>
    <name evidence="1" type="ORF">T4E_2981</name>
</gene>
<accession>A0A0V0Y4E8</accession>
<dbReference type="EMBL" id="JYDU01000058">
    <property type="protein sequence ID" value="KRX95310.1"/>
    <property type="molecule type" value="Genomic_DNA"/>
</dbReference>
<organism evidence="2 3">
    <name type="scientific">Trichinella pseudospiralis</name>
    <name type="common">Parasitic roundworm</name>
    <dbReference type="NCBI Taxonomy" id="6337"/>
    <lineage>
        <taxon>Eukaryota</taxon>
        <taxon>Metazoa</taxon>
        <taxon>Ecdysozoa</taxon>
        <taxon>Nematoda</taxon>
        <taxon>Enoplea</taxon>
        <taxon>Dorylaimia</taxon>
        <taxon>Trichinellida</taxon>
        <taxon>Trichinellidae</taxon>
        <taxon>Trichinella</taxon>
    </lineage>
</organism>
<dbReference type="EMBL" id="JYDU01000385">
    <property type="protein sequence ID" value="KRX86385.1"/>
    <property type="molecule type" value="Genomic_DNA"/>
</dbReference>
<evidence type="ECO:0000313" key="3">
    <source>
        <dbReference type="Proteomes" id="UP000054815"/>
    </source>
</evidence>
<reference evidence="2 3" key="1">
    <citation type="submission" date="2015-01" db="EMBL/GenBank/DDBJ databases">
        <title>Evolution of Trichinella species and genotypes.</title>
        <authorList>
            <person name="Korhonen P.K."/>
            <person name="Edoardo P."/>
            <person name="Giuseppe L.R."/>
            <person name="Gasser R.B."/>
        </authorList>
    </citation>
    <scope>NUCLEOTIDE SEQUENCE [LARGE SCALE GENOMIC DNA]</scope>
    <source>
        <strain evidence="2">ISS141</strain>
    </source>
</reference>
<dbReference type="Proteomes" id="UP000054815">
    <property type="component" value="Unassembled WGS sequence"/>
</dbReference>
<comment type="caution">
    <text evidence="2">The sequence shown here is derived from an EMBL/GenBank/DDBJ whole genome shotgun (WGS) entry which is preliminary data.</text>
</comment>
<proteinExistence type="predicted"/>
<dbReference type="AlphaFoldDB" id="A0A0V0Y4E8"/>
<name>A0A0V0Y4E8_TRIPS</name>